<accession>A0A136IIC9</accession>
<proteinExistence type="predicted"/>
<evidence type="ECO:0000313" key="2">
    <source>
        <dbReference type="Proteomes" id="UP000070501"/>
    </source>
</evidence>
<organism evidence="1 2">
    <name type="scientific">Microdochium bolleyi</name>
    <dbReference type="NCBI Taxonomy" id="196109"/>
    <lineage>
        <taxon>Eukaryota</taxon>
        <taxon>Fungi</taxon>
        <taxon>Dikarya</taxon>
        <taxon>Ascomycota</taxon>
        <taxon>Pezizomycotina</taxon>
        <taxon>Sordariomycetes</taxon>
        <taxon>Xylariomycetidae</taxon>
        <taxon>Xylariales</taxon>
        <taxon>Microdochiaceae</taxon>
        <taxon>Microdochium</taxon>
    </lineage>
</organism>
<dbReference type="AlphaFoldDB" id="A0A136IIC9"/>
<protein>
    <submittedName>
        <fullName evidence="1">Uncharacterized protein</fullName>
    </submittedName>
</protein>
<feature type="non-terminal residue" evidence="1">
    <location>
        <position position="1"/>
    </location>
</feature>
<evidence type="ECO:0000313" key="1">
    <source>
        <dbReference type="EMBL" id="KXJ84735.1"/>
    </source>
</evidence>
<name>A0A136IIC9_9PEZI</name>
<dbReference type="InParanoid" id="A0A136IIC9"/>
<dbReference type="EMBL" id="KQ964341">
    <property type="protein sequence ID" value="KXJ84735.1"/>
    <property type="molecule type" value="Genomic_DNA"/>
</dbReference>
<keyword evidence="2" id="KW-1185">Reference proteome</keyword>
<reference evidence="2" key="1">
    <citation type="submission" date="2016-02" db="EMBL/GenBank/DDBJ databases">
        <title>Draft genome sequence of Microdochium bolleyi, a fungal endophyte of beachgrass.</title>
        <authorList>
            <consortium name="DOE Joint Genome Institute"/>
            <person name="David A.S."/>
            <person name="May G."/>
            <person name="Haridas S."/>
            <person name="Lim J."/>
            <person name="Wang M."/>
            <person name="Labutti K."/>
            <person name="Lipzen A."/>
            <person name="Barry K."/>
            <person name="Grigoriev I.V."/>
        </authorList>
    </citation>
    <scope>NUCLEOTIDE SEQUENCE [LARGE SCALE GENOMIC DNA]</scope>
    <source>
        <strain evidence="2">J235TASD1</strain>
    </source>
</reference>
<sequence>EKPIPVTTINNNIADRDSTVDSTAVPKPSFLVPPQASTEDQTIADTMVSLERKVSKLMIPPRTPKGEAIVLKATNRNKSNQFPVVPDLNMLQGFLRDVFGHHDGVPREYKQYESSHPEVAIYCRHKDDLAELKTSNHVHDLFAGRQDDHYPDYDTVSGPRPVNLMRKRYRHECLEGEEFALGILTATLHRWVLFLIIRESSTLLIFDSSPQISVAEAAE</sequence>
<gene>
    <name evidence="1" type="ORF">Micbo1qcDRAFT_227691</name>
</gene>
<dbReference type="Proteomes" id="UP000070501">
    <property type="component" value="Unassembled WGS sequence"/>
</dbReference>